<protein>
    <recommendedName>
        <fullName evidence="1">DAGKc domain-containing protein</fullName>
    </recommendedName>
</protein>
<evidence type="ECO:0000313" key="3">
    <source>
        <dbReference type="Proteomes" id="UP000226192"/>
    </source>
</evidence>
<dbReference type="GO" id="GO:0046512">
    <property type="term" value="P:sphingosine biosynthetic process"/>
    <property type="evidence" value="ECO:0007669"/>
    <property type="project" value="TreeGrafter"/>
</dbReference>
<evidence type="ECO:0000313" key="2">
    <source>
        <dbReference type="EMBL" id="PHH61667.1"/>
    </source>
</evidence>
<dbReference type="STRING" id="1399860.A0A2C5XYZ1"/>
<dbReference type="GO" id="GO:0005737">
    <property type="term" value="C:cytoplasm"/>
    <property type="evidence" value="ECO:0007669"/>
    <property type="project" value="TreeGrafter"/>
</dbReference>
<dbReference type="EMBL" id="NJET01000096">
    <property type="protein sequence ID" value="PHH61667.1"/>
    <property type="molecule type" value="Genomic_DNA"/>
</dbReference>
<keyword evidence="3" id="KW-1185">Reference proteome</keyword>
<dbReference type="GO" id="GO:0001727">
    <property type="term" value="F:lipid kinase activity"/>
    <property type="evidence" value="ECO:0007669"/>
    <property type="project" value="TreeGrafter"/>
</dbReference>
<dbReference type="GO" id="GO:0016773">
    <property type="term" value="F:phosphotransferase activity, alcohol group as acceptor"/>
    <property type="evidence" value="ECO:0007669"/>
    <property type="project" value="UniProtKB-ARBA"/>
</dbReference>
<dbReference type="GO" id="GO:0016020">
    <property type="term" value="C:membrane"/>
    <property type="evidence" value="ECO:0007669"/>
    <property type="project" value="TreeGrafter"/>
</dbReference>
<dbReference type="Pfam" id="PF24321">
    <property type="entry name" value="DUF7493"/>
    <property type="match status" value="1"/>
</dbReference>
<feature type="domain" description="DAGKc" evidence="1">
    <location>
        <begin position="125"/>
        <end position="217"/>
    </location>
</feature>
<dbReference type="PROSITE" id="PS50146">
    <property type="entry name" value="DAGK"/>
    <property type="match status" value="1"/>
</dbReference>
<sequence>MNRDFSFDDGLGKHLALFGGRYMTIADSHLLIDDITDFKKSKSNRSCCLPRPPDDDDKRLIPLYNILWVELLPNKKLTIDYAARVSKTSIRPETLTFEIDYRSRHCERPEDFVSALMRRAYGDAQRQKRAYVLINPHAGPGGALRKWKRDVKPIFEMARMVLDVVTLKRGGEAVELVEKMDTNMYDTIVACSGDGTAHEIFNGLAKRADAGTALASIAGVVTPLDLVSITQGDRRTVSFLSQSLGIVAESDLATEHLRWMGSFRFELGVMTRIFRRKCFPCDIAVKAEVEQKDDVREHYRRHTSVGGSSISNHKEEEGLPALCHGTVEDELPADWELVPHDKLGTFYCGNMAYMAPDLNFFSAAVASDGCMDLVTIKGDLSPLTAMQTLMSVETGQFFDSRHVSYRKVSAYRIIPREQEDGYISIDGERVPFEPFQAEVHRGLGRVISKRGRFEADGPIDCGPETIVERLRA</sequence>
<dbReference type="Pfam" id="PF00781">
    <property type="entry name" value="DAGK_cat"/>
    <property type="match status" value="1"/>
</dbReference>
<dbReference type="InterPro" id="IPR001206">
    <property type="entry name" value="Diacylglycerol_kinase_cat_dom"/>
</dbReference>
<dbReference type="Gene3D" id="3.40.50.10330">
    <property type="entry name" value="Probable inorganic polyphosphate/atp-NAD kinase, domain 1"/>
    <property type="match status" value="1"/>
</dbReference>
<dbReference type="AlphaFoldDB" id="A0A2C5XYZ1"/>
<dbReference type="InterPro" id="IPR050187">
    <property type="entry name" value="Lipid_Phosphate_FormReg"/>
</dbReference>
<gene>
    <name evidence="2" type="ORF">CDD81_8078</name>
</gene>
<dbReference type="OrthoDB" id="3853857at2759"/>
<accession>A0A2C5XYZ1</accession>
<organism evidence="2 3">
    <name type="scientific">Ophiocordyceps australis</name>
    <dbReference type="NCBI Taxonomy" id="1399860"/>
    <lineage>
        <taxon>Eukaryota</taxon>
        <taxon>Fungi</taxon>
        <taxon>Dikarya</taxon>
        <taxon>Ascomycota</taxon>
        <taxon>Pezizomycotina</taxon>
        <taxon>Sordariomycetes</taxon>
        <taxon>Hypocreomycetidae</taxon>
        <taxon>Hypocreales</taxon>
        <taxon>Ophiocordycipitaceae</taxon>
        <taxon>Ophiocordyceps</taxon>
    </lineage>
</organism>
<dbReference type="SUPFAM" id="SSF111331">
    <property type="entry name" value="NAD kinase/diacylglycerol kinase-like"/>
    <property type="match status" value="1"/>
</dbReference>
<reference evidence="2 3" key="1">
    <citation type="submission" date="2017-06" db="EMBL/GenBank/DDBJ databases">
        <title>Ant-infecting Ophiocordyceps genomes reveal a high diversity of potential behavioral manipulation genes and a possible major role for enterotoxins.</title>
        <authorList>
            <person name="De Bekker C."/>
            <person name="Evans H.C."/>
            <person name="Brachmann A."/>
            <person name="Hughes D.P."/>
        </authorList>
    </citation>
    <scope>NUCLEOTIDE SEQUENCE [LARGE SCALE GENOMIC DNA]</scope>
    <source>
        <strain evidence="2 3">Map64</strain>
    </source>
</reference>
<dbReference type="InterPro" id="IPR055916">
    <property type="entry name" value="DUF7493"/>
</dbReference>
<dbReference type="InterPro" id="IPR016064">
    <property type="entry name" value="NAD/diacylglycerol_kinase_sf"/>
</dbReference>
<evidence type="ECO:0000259" key="1">
    <source>
        <dbReference type="PROSITE" id="PS50146"/>
    </source>
</evidence>
<dbReference type="PANTHER" id="PTHR12358">
    <property type="entry name" value="SPHINGOSINE KINASE"/>
    <property type="match status" value="1"/>
</dbReference>
<name>A0A2C5XYZ1_9HYPO</name>
<dbReference type="SMART" id="SM00046">
    <property type="entry name" value="DAGKc"/>
    <property type="match status" value="1"/>
</dbReference>
<proteinExistence type="predicted"/>
<dbReference type="PANTHER" id="PTHR12358:SF31">
    <property type="entry name" value="ACYLGLYCEROL KINASE, MITOCHONDRIAL"/>
    <property type="match status" value="1"/>
</dbReference>
<dbReference type="InterPro" id="IPR017438">
    <property type="entry name" value="ATP-NAD_kinase_N"/>
</dbReference>
<comment type="caution">
    <text evidence="2">The sequence shown here is derived from an EMBL/GenBank/DDBJ whole genome shotgun (WGS) entry which is preliminary data.</text>
</comment>
<dbReference type="Gene3D" id="2.60.200.40">
    <property type="match status" value="1"/>
</dbReference>
<dbReference type="Proteomes" id="UP000226192">
    <property type="component" value="Unassembled WGS sequence"/>
</dbReference>